<dbReference type="EMBL" id="BMAT01007661">
    <property type="protein sequence ID" value="GFR68718.1"/>
    <property type="molecule type" value="Genomic_DNA"/>
</dbReference>
<accession>A0AAV4F7M6</accession>
<evidence type="ECO:0000313" key="1">
    <source>
        <dbReference type="EMBL" id="GFR68718.1"/>
    </source>
</evidence>
<organism evidence="1 2">
    <name type="scientific">Elysia marginata</name>
    <dbReference type="NCBI Taxonomy" id="1093978"/>
    <lineage>
        <taxon>Eukaryota</taxon>
        <taxon>Metazoa</taxon>
        <taxon>Spiralia</taxon>
        <taxon>Lophotrochozoa</taxon>
        <taxon>Mollusca</taxon>
        <taxon>Gastropoda</taxon>
        <taxon>Heterobranchia</taxon>
        <taxon>Euthyneura</taxon>
        <taxon>Panpulmonata</taxon>
        <taxon>Sacoglossa</taxon>
        <taxon>Placobranchoidea</taxon>
        <taxon>Plakobranchidae</taxon>
        <taxon>Elysia</taxon>
    </lineage>
</organism>
<reference evidence="1 2" key="1">
    <citation type="journal article" date="2021" name="Elife">
        <title>Chloroplast acquisition without the gene transfer in kleptoplastic sea slugs, Plakobranchus ocellatus.</title>
        <authorList>
            <person name="Maeda T."/>
            <person name="Takahashi S."/>
            <person name="Yoshida T."/>
            <person name="Shimamura S."/>
            <person name="Takaki Y."/>
            <person name="Nagai Y."/>
            <person name="Toyoda A."/>
            <person name="Suzuki Y."/>
            <person name="Arimoto A."/>
            <person name="Ishii H."/>
            <person name="Satoh N."/>
            <person name="Nishiyama T."/>
            <person name="Hasebe M."/>
            <person name="Maruyama T."/>
            <person name="Minagawa J."/>
            <person name="Obokata J."/>
            <person name="Shigenobu S."/>
        </authorList>
    </citation>
    <scope>NUCLEOTIDE SEQUENCE [LARGE SCALE GENOMIC DNA]</scope>
</reference>
<sequence>MLLIKIARSKVSEDWKKGHLVKLPKKGDLSSCDNWKGIMLLFVPGKVSTRIHLVKLKTILREDQASFRQNRSYADQITTLRIIIEQTL</sequence>
<dbReference type="Proteomes" id="UP000762676">
    <property type="component" value="Unassembled WGS sequence"/>
</dbReference>
<name>A0AAV4F7M6_9GAST</name>
<evidence type="ECO:0000313" key="2">
    <source>
        <dbReference type="Proteomes" id="UP000762676"/>
    </source>
</evidence>
<protein>
    <recommendedName>
        <fullName evidence="3">Reverse transcriptase domain-containing protein</fullName>
    </recommendedName>
</protein>
<proteinExistence type="predicted"/>
<comment type="caution">
    <text evidence="1">The sequence shown here is derived from an EMBL/GenBank/DDBJ whole genome shotgun (WGS) entry which is preliminary data.</text>
</comment>
<keyword evidence="2" id="KW-1185">Reference proteome</keyword>
<gene>
    <name evidence="1" type="ORF">ElyMa_003740300</name>
</gene>
<evidence type="ECO:0008006" key="3">
    <source>
        <dbReference type="Google" id="ProtNLM"/>
    </source>
</evidence>
<dbReference type="AlphaFoldDB" id="A0AAV4F7M6"/>